<dbReference type="OrthoDB" id="5303367at2759"/>
<dbReference type="Proteomes" id="UP000219338">
    <property type="component" value="Unassembled WGS sequence"/>
</dbReference>
<dbReference type="EMBL" id="FUEG01000039">
    <property type="protein sequence ID" value="SJL16915.1"/>
    <property type="molecule type" value="Genomic_DNA"/>
</dbReference>
<proteinExistence type="predicted"/>
<evidence type="ECO:0000313" key="1">
    <source>
        <dbReference type="EMBL" id="SJL16915.1"/>
    </source>
</evidence>
<sequence>MDEESYTDEEELQIYNIKHYEELPEITLSASDGTSHKESSVPVLKQRSFTGRVLPSTTADIPCAVLGIHGMMERLNSPVRTPGSPLYRACEYFVGENYDLGTAYAHLRRYPYNFNIDRHVTARKSDEKRRQDLVEHRKIKNAPPRRVWDLYANRVVPYWVAIKFPWAMSHAWVADTDLKRVMTPINGYEWPVPMPKDADLDLIRIEMLNLGAEYVWLDVLCLRQEGRGEDPRFAISQGEWDQREALRKEEWKVDVPTIGWVYPLSTHVVCYLSGLGLPLSFKTARDFEDDRCWFNRAWTLQEISDDMLIAGKTCNDDSMVASGSRMRKSTKPVDKITGLVCLFDSKHIPIYDASQSEEDAWTELVNVAPEWIRAHLFFLYPKPGNVNKTWRPSWQQVMEETLPNPQRPFAFLPPRVCRTKNDGDSCCGPRIDRCTVRGLADATENSRYGELDINNGRVESTFKIVADHAYAIDDGQYTLIGAQDHFAPSCTVNTWVIGRTEEPKEKFRKVSVIRMADCQEAERFERLRIYRRTETFLF</sequence>
<evidence type="ECO:0000313" key="2">
    <source>
        <dbReference type="Proteomes" id="UP000219338"/>
    </source>
</evidence>
<keyword evidence="2" id="KW-1185">Reference proteome</keyword>
<protein>
    <recommendedName>
        <fullName evidence="3">Heterokaryon incompatibility domain-containing protein</fullName>
    </recommendedName>
</protein>
<organism evidence="1 2">
    <name type="scientific">Armillaria ostoyae</name>
    <name type="common">Armillaria root rot fungus</name>
    <dbReference type="NCBI Taxonomy" id="47428"/>
    <lineage>
        <taxon>Eukaryota</taxon>
        <taxon>Fungi</taxon>
        <taxon>Dikarya</taxon>
        <taxon>Basidiomycota</taxon>
        <taxon>Agaricomycotina</taxon>
        <taxon>Agaricomycetes</taxon>
        <taxon>Agaricomycetidae</taxon>
        <taxon>Agaricales</taxon>
        <taxon>Marasmiineae</taxon>
        <taxon>Physalacriaceae</taxon>
        <taxon>Armillaria</taxon>
    </lineage>
</organism>
<reference evidence="2" key="1">
    <citation type="journal article" date="2017" name="Nat. Ecol. Evol.">
        <title>Genome expansion and lineage-specific genetic innovations in the forest pathogenic fungi Armillaria.</title>
        <authorList>
            <person name="Sipos G."/>
            <person name="Prasanna A.N."/>
            <person name="Walter M.C."/>
            <person name="O'Connor E."/>
            <person name="Balint B."/>
            <person name="Krizsan K."/>
            <person name="Kiss B."/>
            <person name="Hess J."/>
            <person name="Varga T."/>
            <person name="Slot J."/>
            <person name="Riley R."/>
            <person name="Boka B."/>
            <person name="Rigling D."/>
            <person name="Barry K."/>
            <person name="Lee J."/>
            <person name="Mihaltcheva S."/>
            <person name="LaButti K."/>
            <person name="Lipzen A."/>
            <person name="Waldron R."/>
            <person name="Moloney N.M."/>
            <person name="Sperisen C."/>
            <person name="Kredics L."/>
            <person name="Vagvoelgyi C."/>
            <person name="Patrignani A."/>
            <person name="Fitzpatrick D."/>
            <person name="Nagy I."/>
            <person name="Doyle S."/>
            <person name="Anderson J.B."/>
            <person name="Grigoriev I.V."/>
            <person name="Gueldener U."/>
            <person name="Muensterkoetter M."/>
            <person name="Nagy L.G."/>
        </authorList>
    </citation>
    <scope>NUCLEOTIDE SEQUENCE [LARGE SCALE GENOMIC DNA]</scope>
    <source>
        <strain evidence="2">C18/9</strain>
    </source>
</reference>
<name>A0A284S7D4_ARMOS</name>
<evidence type="ECO:0008006" key="3">
    <source>
        <dbReference type="Google" id="ProtNLM"/>
    </source>
</evidence>
<gene>
    <name evidence="1" type="ORF">ARMOST_20447</name>
</gene>
<dbReference type="AlphaFoldDB" id="A0A284S7D4"/>
<accession>A0A284S7D4</accession>